<protein>
    <recommendedName>
        <fullName evidence="10">Type II toxin-antitoxin system HicA family toxin</fullName>
    </recommendedName>
</protein>
<dbReference type="RefSeq" id="WP_201361855.1">
    <property type="nucleotide sequence ID" value="NZ_BNJJ01000005.1"/>
</dbReference>
<evidence type="ECO:0000256" key="7">
    <source>
        <dbReference type="ARBA" id="ARBA00023016"/>
    </source>
</evidence>
<dbReference type="Pfam" id="PF07927">
    <property type="entry name" value="HicA_toxin"/>
    <property type="match status" value="1"/>
</dbReference>
<dbReference type="Gene3D" id="3.30.920.30">
    <property type="entry name" value="Hypothetical protein"/>
    <property type="match status" value="1"/>
</dbReference>
<keyword evidence="5" id="KW-0378">Hydrolase</keyword>
<gene>
    <name evidence="8" type="ORF">KSZ_22310</name>
</gene>
<keyword evidence="6" id="KW-0694">RNA-binding</keyword>
<sequence>MPVKIRRLKAILSKAGFYSRSAKGSHTKWVHPQFPDVYLILSGKDENDAKRYQIEDVQEALRKVGKEYEP</sequence>
<evidence type="ECO:0000256" key="4">
    <source>
        <dbReference type="ARBA" id="ARBA00022759"/>
    </source>
</evidence>
<accession>A0ABQ3VEM2</accession>
<dbReference type="SUPFAM" id="SSF54786">
    <property type="entry name" value="YcfA/nrd intein domain"/>
    <property type="match status" value="1"/>
</dbReference>
<keyword evidence="4" id="KW-0255">Endonuclease</keyword>
<evidence type="ECO:0000256" key="5">
    <source>
        <dbReference type="ARBA" id="ARBA00022801"/>
    </source>
</evidence>
<evidence type="ECO:0000256" key="3">
    <source>
        <dbReference type="ARBA" id="ARBA00022722"/>
    </source>
</evidence>
<reference evidence="8 9" key="1">
    <citation type="journal article" date="2021" name="Int. J. Syst. Evol. Microbiol.">
        <title>Reticulibacter mediterranei gen. nov., sp. nov., within the new family Reticulibacteraceae fam. nov., and Ktedonospora formicarum gen. nov., sp. nov., Ktedonobacter robiniae sp. nov., Dictyobacter formicarum sp. nov. and Dictyobacter arantiisoli sp. nov., belonging to the class Ktedonobacteria.</title>
        <authorList>
            <person name="Yabe S."/>
            <person name="Zheng Y."/>
            <person name="Wang C.M."/>
            <person name="Sakai Y."/>
            <person name="Abe K."/>
            <person name="Yokota A."/>
            <person name="Donadio S."/>
            <person name="Cavaletti L."/>
            <person name="Monciardini P."/>
        </authorList>
    </citation>
    <scope>NUCLEOTIDE SEQUENCE [LARGE SCALE GENOMIC DNA]</scope>
    <source>
        <strain evidence="8 9">SOSP1-9</strain>
    </source>
</reference>
<proteinExistence type="inferred from homology"/>
<name>A0ABQ3VEM2_9CHLR</name>
<keyword evidence="3" id="KW-0540">Nuclease</keyword>
<dbReference type="Proteomes" id="UP000635565">
    <property type="component" value="Unassembled WGS sequence"/>
</dbReference>
<comment type="caution">
    <text evidence="8">The sequence shown here is derived from an EMBL/GenBank/DDBJ whole genome shotgun (WGS) entry which is preliminary data.</text>
</comment>
<keyword evidence="7" id="KW-0346">Stress response</keyword>
<dbReference type="EMBL" id="BNJJ01000005">
    <property type="protein sequence ID" value="GHO84225.1"/>
    <property type="molecule type" value="Genomic_DNA"/>
</dbReference>
<keyword evidence="2" id="KW-1277">Toxin-antitoxin system</keyword>
<evidence type="ECO:0000256" key="2">
    <source>
        <dbReference type="ARBA" id="ARBA00022649"/>
    </source>
</evidence>
<evidence type="ECO:0000256" key="1">
    <source>
        <dbReference type="ARBA" id="ARBA00006620"/>
    </source>
</evidence>
<evidence type="ECO:0000313" key="9">
    <source>
        <dbReference type="Proteomes" id="UP000635565"/>
    </source>
</evidence>
<evidence type="ECO:0000313" key="8">
    <source>
        <dbReference type="EMBL" id="GHO84225.1"/>
    </source>
</evidence>
<dbReference type="InterPro" id="IPR038570">
    <property type="entry name" value="HicA_sf"/>
</dbReference>
<dbReference type="InterPro" id="IPR012933">
    <property type="entry name" value="HicA_mRNA_interferase"/>
</dbReference>
<evidence type="ECO:0000256" key="6">
    <source>
        <dbReference type="ARBA" id="ARBA00022884"/>
    </source>
</evidence>
<evidence type="ECO:0008006" key="10">
    <source>
        <dbReference type="Google" id="ProtNLM"/>
    </source>
</evidence>
<keyword evidence="9" id="KW-1185">Reference proteome</keyword>
<organism evidence="8 9">
    <name type="scientific">Dictyobacter formicarum</name>
    <dbReference type="NCBI Taxonomy" id="2778368"/>
    <lineage>
        <taxon>Bacteria</taxon>
        <taxon>Bacillati</taxon>
        <taxon>Chloroflexota</taxon>
        <taxon>Ktedonobacteria</taxon>
        <taxon>Ktedonobacterales</taxon>
        <taxon>Dictyobacteraceae</taxon>
        <taxon>Dictyobacter</taxon>
    </lineage>
</organism>
<comment type="similarity">
    <text evidence="1">Belongs to the HicA mRNA interferase family.</text>
</comment>